<dbReference type="AlphaFoldDB" id="A0A3N0YWU6"/>
<organism evidence="1 2">
    <name type="scientific">Anabarilius grahami</name>
    <name type="common">Kanglang fish</name>
    <name type="synonym">Barilius grahami</name>
    <dbReference type="NCBI Taxonomy" id="495550"/>
    <lineage>
        <taxon>Eukaryota</taxon>
        <taxon>Metazoa</taxon>
        <taxon>Chordata</taxon>
        <taxon>Craniata</taxon>
        <taxon>Vertebrata</taxon>
        <taxon>Euteleostomi</taxon>
        <taxon>Actinopterygii</taxon>
        <taxon>Neopterygii</taxon>
        <taxon>Teleostei</taxon>
        <taxon>Ostariophysi</taxon>
        <taxon>Cypriniformes</taxon>
        <taxon>Xenocyprididae</taxon>
        <taxon>Xenocypridinae</taxon>
        <taxon>Xenocypridinae incertae sedis</taxon>
        <taxon>Anabarilius</taxon>
    </lineage>
</organism>
<protein>
    <submittedName>
        <fullName evidence="1">Uncharacterized protein</fullName>
    </submittedName>
</protein>
<comment type="caution">
    <text evidence="1">The sequence shown here is derived from an EMBL/GenBank/DDBJ whole genome shotgun (WGS) entry which is preliminary data.</text>
</comment>
<evidence type="ECO:0000313" key="1">
    <source>
        <dbReference type="EMBL" id="ROL50491.1"/>
    </source>
</evidence>
<name>A0A3N0YWU6_ANAGA</name>
<proteinExistence type="predicted"/>
<reference evidence="1 2" key="1">
    <citation type="submission" date="2018-10" db="EMBL/GenBank/DDBJ databases">
        <title>Genome assembly for a Yunnan-Guizhou Plateau 3E fish, Anabarilius grahami (Regan), and its evolutionary and genetic applications.</title>
        <authorList>
            <person name="Jiang W."/>
        </authorList>
    </citation>
    <scope>NUCLEOTIDE SEQUENCE [LARGE SCALE GENOMIC DNA]</scope>
    <source>
        <strain evidence="1">AG-KIZ</strain>
        <tissue evidence="1">Muscle</tissue>
    </source>
</reference>
<accession>A0A3N0YWU6</accession>
<sequence>MSSGAGNQVNVPLISSVRLITVSHKLMCRCQLGLALHSFSRSKGSGVSVEKYRLFTGQQTTNDCYLRFCFATHLQPKASSLCTINNSCNLVPTFSNCFVFNLGLYSTLELCSGIFVLFFSVGFFPLFMLYCELNEWNNIAACFLSVMLVLKERVNSSTVDCCGAVRAVHLSVSASEVVISNVILTWK</sequence>
<dbReference type="EMBL" id="RJVU01020258">
    <property type="protein sequence ID" value="ROL50491.1"/>
    <property type="molecule type" value="Genomic_DNA"/>
</dbReference>
<gene>
    <name evidence="1" type="ORF">DPX16_21058</name>
</gene>
<keyword evidence="2" id="KW-1185">Reference proteome</keyword>
<dbReference type="Proteomes" id="UP000281406">
    <property type="component" value="Unassembled WGS sequence"/>
</dbReference>
<evidence type="ECO:0000313" key="2">
    <source>
        <dbReference type="Proteomes" id="UP000281406"/>
    </source>
</evidence>